<feature type="compositionally biased region" description="Basic and acidic residues" evidence="1">
    <location>
        <begin position="697"/>
        <end position="706"/>
    </location>
</feature>
<dbReference type="RefSeq" id="WP_118913739.1">
    <property type="nucleotide sequence ID" value="NZ_CBCRVH010000011.1"/>
</dbReference>
<dbReference type="AlphaFoldDB" id="A0A417Z4N7"/>
<gene>
    <name evidence="2" type="ORF">D1832_09985</name>
</gene>
<evidence type="ECO:0000313" key="2">
    <source>
        <dbReference type="EMBL" id="RHW45172.1"/>
    </source>
</evidence>
<sequence>MPDTLTMQQVADLAGVRRAVVSMWRSRYPTTEGGFPAPVDARSLTFSADAVGEWLTRTGRGNNPDAAVDAALHSSRFATIREHLDAASGLLLLQALTGELLADLDAETALDAILDAQLPALLPTRETLAALDDAALVADVDTLAEAGYGGERVLWRLVAAEHAPGEAFAEHSLTVDAAAMFTSLLRAVATPDHHVVLHGQGALALLTQVAADIPADGTSSLGQGTMLLNAGLSVREKGAEVPPARASAASRLALRAFAASGIETTGTDAGDNLHVIVENRADAHAAITLFEKVRAVSHDLADRDVALVLAPADLLVGTLGEGSNLDEARRECFNISQAQRAVSRHRQEQRAGLAPDYTLPLRYVATLPKGMLRATGRRRLALWALAPNTDDTRPAFTTYGDHANHAFGPGECDALAADVAAACSGDRATHAFLRARHRATCNLLDESSLVIPPGVREPRDGGEVLAQAWGHESRAGAPLAPGVDLVSAGLVAAQAPKTWADILSTWASVRRGHRVPDEIIAATRGALVDVIGADEVRGLRAVGARRVDRLEVERVVPQVRYTEPGDVVFVAVERPAAIVDERGGRVVQTPARILRPRSGALDGLRLISAQAVLDINAQRGVDTAGWHLHLTPAEQADAAQRVATTVAVRRRALRDQLTALDAYETTVLTGIAEGVLHAEVATPTRMHDMQQEAVTTRNEESRRCRE</sequence>
<accession>A0A417Z4N7</accession>
<evidence type="ECO:0000256" key="1">
    <source>
        <dbReference type="SAM" id="MobiDB-lite"/>
    </source>
</evidence>
<feature type="region of interest" description="Disordered" evidence="1">
    <location>
        <begin position="684"/>
        <end position="706"/>
    </location>
</feature>
<evidence type="ECO:0000313" key="3">
    <source>
        <dbReference type="Proteomes" id="UP000285376"/>
    </source>
</evidence>
<comment type="caution">
    <text evidence="2">The sequence shown here is derived from an EMBL/GenBank/DDBJ whole genome shotgun (WGS) entry which is preliminary data.</text>
</comment>
<name>A0A417Z4N7_9MICO</name>
<organism evidence="2 3">
    <name type="scientific">Dermacoccus abyssi</name>
    <dbReference type="NCBI Taxonomy" id="322596"/>
    <lineage>
        <taxon>Bacteria</taxon>
        <taxon>Bacillati</taxon>
        <taxon>Actinomycetota</taxon>
        <taxon>Actinomycetes</taxon>
        <taxon>Micrococcales</taxon>
        <taxon>Dermacoccaceae</taxon>
        <taxon>Dermacoccus</taxon>
    </lineage>
</organism>
<dbReference type="Proteomes" id="UP000285376">
    <property type="component" value="Unassembled WGS sequence"/>
</dbReference>
<proteinExistence type="predicted"/>
<protein>
    <submittedName>
        <fullName evidence="2">Uncharacterized protein</fullName>
    </submittedName>
</protein>
<reference evidence="2 3" key="1">
    <citation type="submission" date="2018-08" db="EMBL/GenBank/DDBJ databases">
        <title>Whole genome sequence analysis of Dermacoccus abyssi bacteria isolated from Deep Mariana trench Micromonospora spp reveals genes involved in the environmental adaptation and production of secondary metabolites.</title>
        <authorList>
            <person name="Abdel-Mageed W.M."/>
            <person name="Lehri B."/>
            <person name="Nouioui I."/>
            <person name="Goodfellow I."/>
            <person name="Jaspars M."/>
            <person name="Karlyshev A."/>
        </authorList>
    </citation>
    <scope>NUCLEOTIDE SEQUENCE [LARGE SCALE GENOMIC DNA]</scope>
    <source>
        <strain evidence="2 3">MT1.1</strain>
    </source>
</reference>
<dbReference type="EMBL" id="QWLM01000011">
    <property type="protein sequence ID" value="RHW45172.1"/>
    <property type="molecule type" value="Genomic_DNA"/>
</dbReference>